<reference evidence="10" key="1">
    <citation type="journal article" date="2014" name="Gene">
        <title>Genome-guided analysis of transformation efficiency and carbon dioxide assimilation by Moorella thermoacetica Y72.</title>
        <authorList>
            <person name="Tsukahara K."/>
            <person name="Kita A."/>
            <person name="Nakashimada Y."/>
            <person name="Hoshino T."/>
            <person name="Murakami K."/>
        </authorList>
    </citation>
    <scope>NUCLEOTIDE SEQUENCE [LARGE SCALE GENOMIC DNA]</scope>
    <source>
        <strain evidence="10">Y72</strain>
    </source>
</reference>
<gene>
    <name evidence="10" type="ORF">MTY_0668</name>
</gene>
<dbReference type="GO" id="GO:0003700">
    <property type="term" value="F:DNA-binding transcription factor activity"/>
    <property type="evidence" value="ECO:0007669"/>
    <property type="project" value="InterPro"/>
</dbReference>
<comment type="function">
    <text evidence="5">May play the central regulatory role in sporulation. It may be an element of the effector pathway responsible for the activation of sporulation genes in response to nutritional stress. Spo0A may act in concert with spo0H (a sigma factor) to control the expression of some genes that are critical to the sporulation process.</text>
</comment>
<dbReference type="Pfam" id="PF00072">
    <property type="entry name" value="Response_reg"/>
    <property type="match status" value="1"/>
</dbReference>
<dbReference type="SMART" id="SM00342">
    <property type="entry name" value="HTH_ARAC"/>
    <property type="match status" value="1"/>
</dbReference>
<keyword evidence="6" id="KW-0597">Phosphoprotein</keyword>
<organism evidence="10">
    <name type="scientific">Moorella thermoacetica Y72</name>
    <dbReference type="NCBI Taxonomy" id="1325331"/>
    <lineage>
        <taxon>Bacteria</taxon>
        <taxon>Bacillati</taxon>
        <taxon>Bacillota</taxon>
        <taxon>Clostridia</taxon>
        <taxon>Neomoorellales</taxon>
        <taxon>Neomoorellaceae</taxon>
        <taxon>Neomoorella</taxon>
    </lineage>
</organism>
<protein>
    <recommendedName>
        <fullName evidence="1">Stage 0 sporulation protein A homolog</fullName>
    </recommendedName>
</protein>
<dbReference type="Proteomes" id="UP000063718">
    <property type="component" value="Unassembled WGS sequence"/>
</dbReference>
<proteinExistence type="predicted"/>
<dbReference type="RefSeq" id="WP_011393603.1">
    <property type="nucleotide sequence ID" value="NZ_DF238840.1"/>
</dbReference>
<dbReference type="InterPro" id="IPR018062">
    <property type="entry name" value="HTH_AraC-typ_CS"/>
</dbReference>
<evidence type="ECO:0000259" key="9">
    <source>
        <dbReference type="PROSITE" id="PS50887"/>
    </source>
</evidence>
<accession>A0A0S6UBM7</accession>
<feature type="modified residue" description="4-aspartylphosphate" evidence="6">
    <location>
        <position position="58"/>
    </location>
</feature>
<dbReference type="GeneID" id="45618155"/>
<evidence type="ECO:0000256" key="2">
    <source>
        <dbReference type="ARBA" id="ARBA00023015"/>
    </source>
</evidence>
<evidence type="ECO:0000259" key="7">
    <source>
        <dbReference type="PROSITE" id="PS01124"/>
    </source>
</evidence>
<dbReference type="InterPro" id="IPR001789">
    <property type="entry name" value="Sig_transdc_resp-reg_receiver"/>
</dbReference>
<dbReference type="InterPro" id="IPR000160">
    <property type="entry name" value="GGDEF_dom"/>
</dbReference>
<dbReference type="Pfam" id="PF12833">
    <property type="entry name" value="HTH_18"/>
    <property type="match status" value="1"/>
</dbReference>
<evidence type="ECO:0000259" key="8">
    <source>
        <dbReference type="PROSITE" id="PS50110"/>
    </source>
</evidence>
<dbReference type="AlphaFoldDB" id="A0A0S6UBM7"/>
<dbReference type="PRINTS" id="PR00032">
    <property type="entry name" value="HTHARAC"/>
</dbReference>
<evidence type="ECO:0000256" key="6">
    <source>
        <dbReference type="PROSITE-ProRule" id="PRU00169"/>
    </source>
</evidence>
<dbReference type="PROSITE" id="PS50110">
    <property type="entry name" value="RESPONSE_REGULATORY"/>
    <property type="match status" value="1"/>
</dbReference>
<dbReference type="CDD" id="cd17536">
    <property type="entry name" value="REC_YesN-like"/>
    <property type="match status" value="1"/>
</dbReference>
<dbReference type="PROSITE" id="PS01124">
    <property type="entry name" value="HTH_ARAC_FAMILY_2"/>
    <property type="match status" value="1"/>
</dbReference>
<feature type="domain" description="HTH araC/xylS-type" evidence="7">
    <location>
        <begin position="440"/>
        <end position="538"/>
    </location>
</feature>
<dbReference type="PROSITE" id="PS50887">
    <property type="entry name" value="GGDEF"/>
    <property type="match status" value="1"/>
</dbReference>
<dbReference type="EMBL" id="DF238840">
    <property type="protein sequence ID" value="GAF25336.1"/>
    <property type="molecule type" value="Genomic_DNA"/>
</dbReference>
<dbReference type="Pfam" id="PF17853">
    <property type="entry name" value="GGDEF_2"/>
    <property type="match status" value="1"/>
</dbReference>
<dbReference type="SMART" id="SM00448">
    <property type="entry name" value="REC"/>
    <property type="match status" value="1"/>
</dbReference>
<name>A0A0S6UBM7_NEOTH</name>
<dbReference type="PANTHER" id="PTHR43280">
    <property type="entry name" value="ARAC-FAMILY TRANSCRIPTIONAL REGULATOR"/>
    <property type="match status" value="1"/>
</dbReference>
<keyword evidence="4" id="KW-0804">Transcription</keyword>
<evidence type="ECO:0000313" key="10">
    <source>
        <dbReference type="EMBL" id="GAF25336.1"/>
    </source>
</evidence>
<dbReference type="SUPFAM" id="SSF52172">
    <property type="entry name" value="CheY-like"/>
    <property type="match status" value="1"/>
</dbReference>
<evidence type="ECO:0000256" key="4">
    <source>
        <dbReference type="ARBA" id="ARBA00023163"/>
    </source>
</evidence>
<sequence>MATDIKILLVDDEPLERQAIRFLLARERPHYQIAGEAGNGGEAVKLAARLRPDIVFLDIKMPVMDGLTAGREIRAILPEARLIFVTAYGEFDYAREAVALGASKYLLKPVAAEEMLPLLDELAAGVAAARRRQQETARLRAALEEAKPFIRLGFIMDLINGNITDAEAVSRARFLGIATLPRLAMLVDIDNFAALAREGTEVERQILKQQVKESLERATVSWPGALVAPVTRDEFAILLPLDHLAPGADSHQAAIELGEGICRQVRRDTRATVTVGIGRPVAKVAELARSYAEAVAAAEFRLFYGGDQVIHADDVIARPSAGQFLPAPEEQELTQAIRMGDRQAAYRQAKNILMQLLLEQEKRPAILKMKLLELNTLAARAALEGGADPEAVSDLALASSTEFLTLDNLADMRERILERLMALVAQVAETREQRNSSLIDRASKYIEANFSQDLTLEEVARQVYLSPCYFSKLFKQFKGLNFIDYLTKVRLKAARELLLNTKLPVAEIATRVGYRDARYFGQVFKKQEGYTPSVFRKIGGAHFGKSTS</sequence>
<dbReference type="InterPro" id="IPR020449">
    <property type="entry name" value="Tscrpt_reg_AraC-type_HTH"/>
</dbReference>
<dbReference type="PROSITE" id="PS00041">
    <property type="entry name" value="HTH_ARAC_FAMILY_1"/>
    <property type="match status" value="1"/>
</dbReference>
<dbReference type="Gene3D" id="3.40.50.2300">
    <property type="match status" value="1"/>
</dbReference>
<evidence type="ECO:0000256" key="1">
    <source>
        <dbReference type="ARBA" id="ARBA00018672"/>
    </source>
</evidence>
<keyword evidence="3 10" id="KW-0238">DNA-binding</keyword>
<evidence type="ECO:0000256" key="3">
    <source>
        <dbReference type="ARBA" id="ARBA00023125"/>
    </source>
</evidence>
<feature type="domain" description="GGDEF" evidence="9">
    <location>
        <begin position="180"/>
        <end position="314"/>
    </location>
</feature>
<dbReference type="InterPro" id="IPR009057">
    <property type="entry name" value="Homeodomain-like_sf"/>
</dbReference>
<dbReference type="InterPro" id="IPR018060">
    <property type="entry name" value="HTH_AraC"/>
</dbReference>
<dbReference type="Gene3D" id="1.10.10.60">
    <property type="entry name" value="Homeodomain-like"/>
    <property type="match status" value="2"/>
</dbReference>
<dbReference type="GO" id="GO:0043565">
    <property type="term" value="F:sequence-specific DNA binding"/>
    <property type="evidence" value="ECO:0007669"/>
    <property type="project" value="InterPro"/>
</dbReference>
<dbReference type="InterPro" id="IPR041522">
    <property type="entry name" value="CdaR_GGDEF"/>
</dbReference>
<keyword evidence="2" id="KW-0805">Transcription regulation</keyword>
<dbReference type="GO" id="GO:0000160">
    <property type="term" value="P:phosphorelay signal transduction system"/>
    <property type="evidence" value="ECO:0007669"/>
    <property type="project" value="InterPro"/>
</dbReference>
<dbReference type="InterPro" id="IPR011006">
    <property type="entry name" value="CheY-like_superfamily"/>
</dbReference>
<evidence type="ECO:0000256" key="5">
    <source>
        <dbReference type="ARBA" id="ARBA00024867"/>
    </source>
</evidence>
<feature type="domain" description="Response regulatory" evidence="8">
    <location>
        <begin position="6"/>
        <end position="123"/>
    </location>
</feature>
<dbReference type="PANTHER" id="PTHR43280:SF2">
    <property type="entry name" value="HTH-TYPE TRANSCRIPTIONAL REGULATOR EXSA"/>
    <property type="match status" value="1"/>
</dbReference>
<dbReference type="SUPFAM" id="SSF46689">
    <property type="entry name" value="Homeodomain-like"/>
    <property type="match status" value="2"/>
</dbReference>